<comment type="caution">
    <text evidence="7">The sequence shown here is derived from an EMBL/GenBank/DDBJ whole genome shotgun (WGS) entry which is preliminary data.</text>
</comment>
<feature type="compositionally biased region" description="Gly residues" evidence="3">
    <location>
        <begin position="271"/>
        <end position="281"/>
    </location>
</feature>
<evidence type="ECO:0000256" key="2">
    <source>
        <dbReference type="SAM" id="Coils"/>
    </source>
</evidence>
<keyword evidence="1 4" id="KW-0732">Signal</keyword>
<dbReference type="EMBL" id="JAEQMG010000110">
    <property type="protein sequence ID" value="MBK6089066.1"/>
    <property type="molecule type" value="Genomic_DNA"/>
</dbReference>
<dbReference type="InterPro" id="IPR057309">
    <property type="entry name" value="PcsB_CC"/>
</dbReference>
<accession>A0A934WSE1</accession>
<feature type="coiled-coil region" evidence="2">
    <location>
        <begin position="27"/>
        <end position="54"/>
    </location>
</feature>
<evidence type="ECO:0000256" key="3">
    <source>
        <dbReference type="SAM" id="MobiDB-lite"/>
    </source>
</evidence>
<feature type="domain" description="M23ase beta-sheet core" evidence="5">
    <location>
        <begin position="342"/>
        <end position="450"/>
    </location>
</feature>
<reference evidence="7" key="1">
    <citation type="submission" date="2021-01" db="EMBL/GenBank/DDBJ databases">
        <title>Genome public.</title>
        <authorList>
            <person name="Liu C."/>
            <person name="Sun Q."/>
        </authorList>
    </citation>
    <scope>NUCLEOTIDE SEQUENCE</scope>
    <source>
        <strain evidence="7">M6</strain>
    </source>
</reference>
<dbReference type="Proteomes" id="UP000633365">
    <property type="component" value="Unassembled WGS sequence"/>
</dbReference>
<dbReference type="Pfam" id="PF24568">
    <property type="entry name" value="CC_PcsB"/>
    <property type="match status" value="1"/>
</dbReference>
<evidence type="ECO:0000259" key="6">
    <source>
        <dbReference type="Pfam" id="PF24568"/>
    </source>
</evidence>
<dbReference type="SUPFAM" id="SSF51261">
    <property type="entry name" value="Duplicated hybrid motif"/>
    <property type="match status" value="1"/>
</dbReference>
<protein>
    <submittedName>
        <fullName evidence="7">Peptidoglycan DD-metalloendopeptidase family protein</fullName>
    </submittedName>
</protein>
<dbReference type="PANTHER" id="PTHR21666:SF270">
    <property type="entry name" value="MUREIN HYDROLASE ACTIVATOR ENVC"/>
    <property type="match status" value="1"/>
</dbReference>
<feature type="region of interest" description="Disordered" evidence="3">
    <location>
        <begin position="252"/>
        <end position="316"/>
    </location>
</feature>
<evidence type="ECO:0000256" key="1">
    <source>
        <dbReference type="ARBA" id="ARBA00022729"/>
    </source>
</evidence>
<dbReference type="GO" id="GO:0004222">
    <property type="term" value="F:metalloendopeptidase activity"/>
    <property type="evidence" value="ECO:0007669"/>
    <property type="project" value="TreeGrafter"/>
</dbReference>
<dbReference type="PANTHER" id="PTHR21666">
    <property type="entry name" value="PEPTIDASE-RELATED"/>
    <property type="match status" value="1"/>
</dbReference>
<feature type="chain" id="PRO_5039271136" evidence="4">
    <location>
        <begin position="22"/>
        <end position="460"/>
    </location>
</feature>
<organism evidence="7 8">
    <name type="scientific">Ruminococcus difficilis</name>
    <dbReference type="NCBI Taxonomy" id="2763069"/>
    <lineage>
        <taxon>Bacteria</taxon>
        <taxon>Bacillati</taxon>
        <taxon>Bacillota</taxon>
        <taxon>Clostridia</taxon>
        <taxon>Eubacteriales</taxon>
        <taxon>Oscillospiraceae</taxon>
        <taxon>Ruminococcus</taxon>
    </lineage>
</organism>
<dbReference type="InterPro" id="IPR011055">
    <property type="entry name" value="Dup_hybrid_motif"/>
</dbReference>
<evidence type="ECO:0000256" key="4">
    <source>
        <dbReference type="SAM" id="SignalP"/>
    </source>
</evidence>
<dbReference type="Pfam" id="PF01551">
    <property type="entry name" value="Peptidase_M23"/>
    <property type="match status" value="1"/>
</dbReference>
<keyword evidence="8" id="KW-1185">Reference proteome</keyword>
<evidence type="ECO:0000259" key="5">
    <source>
        <dbReference type="Pfam" id="PF01551"/>
    </source>
</evidence>
<dbReference type="InterPro" id="IPR050570">
    <property type="entry name" value="Cell_wall_metabolism_enzyme"/>
</dbReference>
<sequence>MKRLKMIICAMLSVCIVSVPAFGSVVSVSAEEDIDSLRAQLIELKEKESEYKTILSQSESEIADQKEYNDALVEKIKVLSEKINLTNESISKLNESIAENQKKIDEGNASIEGQLDALCTRLRAIYMAGSASDLEIILGAKDFSDLIDKMNLVKSLSKYDRDLIDQVNTKLDEIQVSKDAMLKDKEALVADQESLDADMKDLNDTLETNKDRLANLEISKTDAENVLSSLGDNKTELEANIAKILEEQQAEAQKAMEAAKKKSSSSESSGNSGGSSSGSGSSGEQKATEPATTSEEDPEPATDPSPIYTPDPTPSSGSYVWPAPGVYYISSDYGDSADRGYSHSGVDIAGPMYSSIVAADSGTVIATYSGCTHNWGKNGDCGCGGSYGNYVMIDHGNGKWTIYGHLASVNVSEGTTVSAGQQIGTMGSTGHSTGPHLHFECRLNGSTYDPDVEIGYRALM</sequence>
<dbReference type="InterPro" id="IPR016047">
    <property type="entry name" value="M23ase_b-sheet_dom"/>
</dbReference>
<name>A0A934WSE1_9FIRM</name>
<dbReference type="Gene3D" id="6.10.250.3150">
    <property type="match status" value="1"/>
</dbReference>
<dbReference type="RefSeq" id="WP_201427862.1">
    <property type="nucleotide sequence ID" value="NZ_JAEQMG010000110.1"/>
</dbReference>
<dbReference type="AlphaFoldDB" id="A0A934WSE1"/>
<dbReference type="Gene3D" id="2.70.70.10">
    <property type="entry name" value="Glucose Permease (Domain IIA)"/>
    <property type="match status" value="1"/>
</dbReference>
<proteinExistence type="predicted"/>
<feature type="compositionally biased region" description="Pro residues" evidence="3">
    <location>
        <begin position="301"/>
        <end position="313"/>
    </location>
</feature>
<gene>
    <name evidence="7" type="ORF">JKK62_10510</name>
</gene>
<feature type="domain" description="Peptidoglycan hydrolase PcsB coiled-coil" evidence="6">
    <location>
        <begin position="104"/>
        <end position="174"/>
    </location>
</feature>
<feature type="signal peptide" evidence="4">
    <location>
        <begin position="1"/>
        <end position="21"/>
    </location>
</feature>
<dbReference type="CDD" id="cd12797">
    <property type="entry name" value="M23_peptidase"/>
    <property type="match status" value="1"/>
</dbReference>
<evidence type="ECO:0000313" key="7">
    <source>
        <dbReference type="EMBL" id="MBK6089066.1"/>
    </source>
</evidence>
<keyword evidence="2" id="KW-0175">Coiled coil</keyword>
<evidence type="ECO:0000313" key="8">
    <source>
        <dbReference type="Proteomes" id="UP000633365"/>
    </source>
</evidence>